<keyword evidence="1" id="KW-0808">Transferase</keyword>
<dbReference type="GO" id="GO:0032259">
    <property type="term" value="P:methylation"/>
    <property type="evidence" value="ECO:0007669"/>
    <property type="project" value="UniProtKB-KW"/>
</dbReference>
<feature type="binding site" evidence="1">
    <location>
        <position position="84"/>
    </location>
    <ligand>
        <name>S-adenosyl-L-methionine</name>
        <dbReference type="ChEBI" id="CHEBI:59789"/>
    </ligand>
</feature>
<dbReference type="AlphaFoldDB" id="A0A0F2MGN9"/>
<feature type="binding site" evidence="1">
    <location>
        <begin position="111"/>
        <end position="113"/>
    </location>
    <ligand>
        <name>S-adenosyl-L-methionine</name>
        <dbReference type="ChEBI" id="CHEBI:59789"/>
    </ligand>
</feature>
<accession>A0A0F2MGN9</accession>
<organism evidence="2 3">
    <name type="scientific">Sporothrix schenckii 1099-18</name>
    <dbReference type="NCBI Taxonomy" id="1397361"/>
    <lineage>
        <taxon>Eukaryota</taxon>
        <taxon>Fungi</taxon>
        <taxon>Dikarya</taxon>
        <taxon>Ascomycota</taxon>
        <taxon>Pezizomycotina</taxon>
        <taxon>Sordariomycetes</taxon>
        <taxon>Sordariomycetidae</taxon>
        <taxon>Ophiostomatales</taxon>
        <taxon>Ophiostomataceae</taxon>
        <taxon>Sporothrix</taxon>
    </lineage>
</organism>
<dbReference type="OrthoDB" id="407325at2759"/>
<feature type="binding site" evidence="1">
    <location>
        <position position="149"/>
    </location>
    <ligand>
        <name>S-adenosyl-L-methionine</name>
        <dbReference type="ChEBI" id="CHEBI:59789"/>
    </ligand>
</feature>
<comment type="function">
    <text evidence="1">S-adenosyl-L-methionine-dependent protein-lysine N-methyltransferase that methylates elongation factor 1-alpha.</text>
</comment>
<keyword evidence="1" id="KW-0489">Methyltransferase</keyword>
<dbReference type="GO" id="GO:0005829">
    <property type="term" value="C:cytosol"/>
    <property type="evidence" value="ECO:0007669"/>
    <property type="project" value="TreeGrafter"/>
</dbReference>
<comment type="subcellular location">
    <subcellularLocation>
        <location evidence="1">Cytoplasm</location>
    </subcellularLocation>
</comment>
<dbReference type="SUPFAM" id="SSF53335">
    <property type="entry name" value="S-adenosyl-L-methionine-dependent methyltransferases"/>
    <property type="match status" value="1"/>
</dbReference>
<keyword evidence="1" id="KW-0963">Cytoplasm</keyword>
<comment type="caution">
    <text evidence="2">The sequence shown here is derived from an EMBL/GenBank/DDBJ whole genome shotgun (WGS) entry which is preliminary data.</text>
</comment>
<feature type="binding site" evidence="1">
    <location>
        <position position="196"/>
    </location>
    <ligand>
        <name>S-adenosyl-L-methionine</name>
        <dbReference type="ChEBI" id="CHEBI:59789"/>
    </ligand>
</feature>
<dbReference type="GO" id="GO:0016279">
    <property type="term" value="F:protein-lysine N-methyltransferase activity"/>
    <property type="evidence" value="ECO:0007669"/>
    <property type="project" value="UniProtKB-UniRule"/>
</dbReference>
<comment type="similarity">
    <text evidence="1">Belongs to the class I-like SAM-binding methyltransferase superfamily. METTL21 family. EFM6 subfamily.</text>
</comment>
<evidence type="ECO:0000313" key="2">
    <source>
        <dbReference type="EMBL" id="KJR88868.1"/>
    </source>
</evidence>
<keyword evidence="1" id="KW-0949">S-adenosyl-L-methionine</keyword>
<dbReference type="InterPro" id="IPR019410">
    <property type="entry name" value="Methyltransf_16"/>
</dbReference>
<reference evidence="2 3" key="1">
    <citation type="journal article" date="2014" name="BMC Genomics">
        <title>Comparative genomics of the major fungal agents of human and animal Sporotrichosis: Sporothrix schenckii and Sporothrix brasiliensis.</title>
        <authorList>
            <person name="Teixeira M.M."/>
            <person name="de Almeida L.G."/>
            <person name="Kubitschek-Barreira P."/>
            <person name="Alves F.L."/>
            <person name="Kioshima E.S."/>
            <person name="Abadio A.K."/>
            <person name="Fernandes L."/>
            <person name="Derengowski L.S."/>
            <person name="Ferreira K.S."/>
            <person name="Souza R.C."/>
            <person name="Ruiz J.C."/>
            <person name="de Andrade N.C."/>
            <person name="Paes H.C."/>
            <person name="Nicola A.M."/>
            <person name="Albuquerque P."/>
            <person name="Gerber A.L."/>
            <person name="Martins V.P."/>
            <person name="Peconick L.D."/>
            <person name="Neto A.V."/>
            <person name="Chaucanez C.B."/>
            <person name="Silva P.A."/>
            <person name="Cunha O.L."/>
            <person name="de Oliveira F.F."/>
            <person name="dos Santos T.C."/>
            <person name="Barros A.L."/>
            <person name="Soares M.A."/>
            <person name="de Oliveira L.M."/>
            <person name="Marini M.M."/>
            <person name="Villalobos-Duno H."/>
            <person name="Cunha M.M."/>
            <person name="de Hoog S."/>
            <person name="da Silveira J.F."/>
            <person name="Henrissat B."/>
            <person name="Nino-Vega G.A."/>
            <person name="Cisalpino P.S."/>
            <person name="Mora-Montes H.M."/>
            <person name="Almeida S.R."/>
            <person name="Stajich J.E."/>
            <person name="Lopes-Bezerra L.M."/>
            <person name="Vasconcelos A.T."/>
            <person name="Felipe M.S."/>
        </authorList>
    </citation>
    <scope>NUCLEOTIDE SEQUENCE [LARGE SCALE GENOMIC DNA]</scope>
    <source>
        <strain evidence="2 3">1099-18</strain>
    </source>
</reference>
<dbReference type="RefSeq" id="XP_016591544.1">
    <property type="nucleotide sequence ID" value="XM_016734435.1"/>
</dbReference>
<dbReference type="KEGG" id="ssck:SPSK_07779"/>
<name>A0A0F2MGN9_SPOSC</name>
<dbReference type="EMBL" id="AXCR01000004">
    <property type="protein sequence ID" value="KJR88868.1"/>
    <property type="molecule type" value="Genomic_DNA"/>
</dbReference>
<dbReference type="Gene3D" id="3.40.50.150">
    <property type="entry name" value="Vaccinia Virus protein VP39"/>
    <property type="match status" value="1"/>
</dbReference>
<dbReference type="InterPro" id="IPR029063">
    <property type="entry name" value="SAM-dependent_MTases_sf"/>
</dbReference>
<reference evidence="2 3" key="2">
    <citation type="journal article" date="2015" name="Eukaryot. Cell">
        <title>Asexual propagation of a virulent clone complex in a human and feline outbreak of sporotrichosis.</title>
        <authorList>
            <person name="Teixeira Mde M."/>
            <person name="Rodrigues A.M."/>
            <person name="Tsui C.K."/>
            <person name="de Almeida L.G."/>
            <person name="Van Diepeningen A.D."/>
            <person name="van den Ende B.G."/>
            <person name="Fernandes G.F."/>
            <person name="Kano R."/>
            <person name="Hamelin R.C."/>
            <person name="Lopes-Bezerra L.M."/>
            <person name="Vasconcelos A.T."/>
            <person name="de Hoog S."/>
            <person name="de Camargo Z.P."/>
            <person name="Felipe M.S."/>
        </authorList>
    </citation>
    <scope>NUCLEOTIDE SEQUENCE [LARGE SCALE GENOMIC DNA]</scope>
    <source>
        <strain evidence="2 3">1099-18</strain>
    </source>
</reference>
<evidence type="ECO:0000256" key="1">
    <source>
        <dbReference type="HAMAP-Rule" id="MF_03198"/>
    </source>
</evidence>
<gene>
    <name evidence="1" type="primary">EFM6</name>
    <name evidence="2" type="ORF">SPSK_07779</name>
</gene>
<dbReference type="InterPro" id="IPR033684">
    <property type="entry name" value="EFM6"/>
</dbReference>
<dbReference type="PANTHER" id="PTHR14614:SF152">
    <property type="entry name" value="PROTEIN-LYSINE N-METHYLTRANSFERASE EFM6"/>
    <property type="match status" value="1"/>
</dbReference>
<protein>
    <recommendedName>
        <fullName evidence="1">Protein-lysine N-methyltransferase EFM6</fullName>
        <ecNumber evidence="1">2.1.1.-</ecNumber>
    </recommendedName>
    <alternativeName>
        <fullName evidence="1">Elongation factor methyltransferase 6</fullName>
    </alternativeName>
</protein>
<evidence type="ECO:0000313" key="3">
    <source>
        <dbReference type="Proteomes" id="UP000033710"/>
    </source>
</evidence>
<feature type="binding site" evidence="1">
    <location>
        <position position="177"/>
    </location>
    <ligand>
        <name>S-adenosyl-L-methionine</name>
        <dbReference type="ChEBI" id="CHEBI:59789"/>
    </ligand>
</feature>
<dbReference type="Proteomes" id="UP000033710">
    <property type="component" value="Unassembled WGS sequence"/>
</dbReference>
<dbReference type="VEuPathDB" id="FungiDB:SPSK_07779"/>
<dbReference type="HAMAP" id="MF_03198">
    <property type="entry name" value="Methyltr_EFM6"/>
    <property type="match status" value="1"/>
</dbReference>
<sequence>MATASRASSLELNPLSVGDLHYHYGDNASDAGSRNGDTDKDAIAPLPQYKAAGETVVGFDGLLKPAPDLRLLEDLSEGCGGQLWPAGMILAKHMLRYHRDDMAHARILELGAGGGLVGLAVALANQHADGRPAPEAADTDNIPSMYITDQLPMFALMGHNIALNGLQRDVQPLILNWGEPLPDEVRKQQPNVILAADCVYFEPAFPLLLATLEELLALADDVVIYFCFKKRRRADNQFIKKAQKKFCITEVVDEDRPVFSREGLFLYTFTRKEAKTTAKSVVANGVKPKTQAK</sequence>
<dbReference type="PANTHER" id="PTHR14614">
    <property type="entry name" value="HEPATOCELLULAR CARCINOMA-ASSOCIATED ANTIGEN"/>
    <property type="match status" value="1"/>
</dbReference>
<dbReference type="EC" id="2.1.1.-" evidence="1"/>
<proteinExistence type="inferred from homology"/>
<dbReference type="GeneID" id="27669712"/>
<dbReference type="Pfam" id="PF10294">
    <property type="entry name" value="Methyltransf_16"/>
    <property type="match status" value="1"/>
</dbReference>